<organism evidence="2 3">
    <name type="scientific">Bremia lactucae</name>
    <name type="common">Lettuce downy mildew</name>
    <dbReference type="NCBI Taxonomy" id="4779"/>
    <lineage>
        <taxon>Eukaryota</taxon>
        <taxon>Sar</taxon>
        <taxon>Stramenopiles</taxon>
        <taxon>Oomycota</taxon>
        <taxon>Peronosporomycetes</taxon>
        <taxon>Peronosporales</taxon>
        <taxon>Peronosporaceae</taxon>
        <taxon>Bremia</taxon>
    </lineage>
</organism>
<feature type="compositionally biased region" description="Polar residues" evidence="1">
    <location>
        <begin position="8"/>
        <end position="19"/>
    </location>
</feature>
<evidence type="ECO:0000313" key="3">
    <source>
        <dbReference type="Proteomes" id="UP000294530"/>
    </source>
</evidence>
<evidence type="ECO:0000256" key="1">
    <source>
        <dbReference type="SAM" id="MobiDB-lite"/>
    </source>
</evidence>
<dbReference type="KEGG" id="blac:94351205"/>
<keyword evidence="3" id="KW-1185">Reference proteome</keyword>
<gene>
    <name evidence="2" type="ORF">CCR75_007474</name>
</gene>
<dbReference type="AlphaFoldDB" id="A0A976FKV2"/>
<accession>A0A976FKV2</accession>
<comment type="caution">
    <text evidence="2">The sequence shown here is derived from an EMBL/GenBank/DDBJ whole genome shotgun (WGS) entry which is preliminary data.</text>
</comment>
<dbReference type="Proteomes" id="UP000294530">
    <property type="component" value="Unassembled WGS sequence"/>
</dbReference>
<dbReference type="RefSeq" id="XP_067818161.1">
    <property type="nucleotide sequence ID" value="XM_067965534.1"/>
</dbReference>
<protein>
    <submittedName>
        <fullName evidence="2">Uncharacterized protein</fullName>
    </submittedName>
</protein>
<dbReference type="GeneID" id="94351205"/>
<evidence type="ECO:0000313" key="2">
    <source>
        <dbReference type="EMBL" id="TDH68662.1"/>
    </source>
</evidence>
<reference evidence="2 3" key="1">
    <citation type="journal article" date="2021" name="Genome Biol.">
        <title>AFLAP: assembly-free linkage analysis pipeline using k-mers from genome sequencing data.</title>
        <authorList>
            <person name="Fletcher K."/>
            <person name="Zhang L."/>
            <person name="Gil J."/>
            <person name="Han R."/>
            <person name="Cavanaugh K."/>
            <person name="Michelmore R."/>
        </authorList>
    </citation>
    <scope>NUCLEOTIDE SEQUENCE [LARGE SCALE GENOMIC DNA]</scope>
    <source>
        <strain evidence="2 3">SF5</strain>
    </source>
</reference>
<proteinExistence type="predicted"/>
<dbReference type="EMBL" id="SHOA02000016">
    <property type="protein sequence ID" value="TDH68662.1"/>
    <property type="molecule type" value="Genomic_DNA"/>
</dbReference>
<name>A0A976FKV2_BRELC</name>
<feature type="region of interest" description="Disordered" evidence="1">
    <location>
        <begin position="1"/>
        <end position="21"/>
    </location>
</feature>
<sequence length="169" mass="18730">MRQETRNRNPVSETSQGFQEQIGGKVIHSDRICADSPAVKAAPQMTLYYSLKRPGADNNQITRSCLTLLLPIRLNLCHDVGQQRMSTESLAWDTPPCVLSTNTYQAVLLWLHSAIIIRLPNEAKARQREKPLCVSLQPCGTVPCRCATCATCETCGSKLTSSLEHSKIF</sequence>